<name>A0A7X4GRS4_9BURK</name>
<evidence type="ECO:0000313" key="2">
    <source>
        <dbReference type="EMBL" id="MYM68411.1"/>
    </source>
</evidence>
<reference evidence="2 3" key="1">
    <citation type="submission" date="2019-12" db="EMBL/GenBank/DDBJ databases">
        <title>Novel species isolated from a subtropical stream in China.</title>
        <authorList>
            <person name="Lu H."/>
        </authorList>
    </citation>
    <scope>NUCLEOTIDE SEQUENCE [LARGE SCALE GENOMIC DNA]</scope>
    <source>
        <strain evidence="2 3">FT55W</strain>
    </source>
</reference>
<protein>
    <submittedName>
        <fullName evidence="2">DUF3570 domain-containing protein</fullName>
    </submittedName>
</protein>
<dbReference type="EMBL" id="WWCK01000005">
    <property type="protein sequence ID" value="MYM68411.1"/>
    <property type="molecule type" value="Genomic_DNA"/>
</dbReference>
<keyword evidence="1" id="KW-0732">Signal</keyword>
<sequence length="373" mass="41245">MRVQLMSEQTKLGSSLLAAALALPLTVQAETPPERATISLKHLDYLDSQPDADRIRVKATALNVVAPVAGEWSLGATLVHDAISGASPAYHTAALTRMRDSRRAADLEATRYFERASITAGASVSSESDYLSRSGMLQGSLSSDDQNTTWTAGLSVTNDDINSNNKVARNKSKHVSAALLSVTRVLGINDIVQLNLGRSLGTGYFSDPYKVFDQRPDSRRNTTLMARWNHHLPSVKGTVRLGYRYYRDSWDVRAHTLETEYVQPLPGGWTLTPAVRLYTQSAARFYVDADPESPFVPMPPAGAVHYSEDQRLSAFGAVTLGLKIAKQINADWQIDFKYERYDQRSGWRRFGAGSPGLPRFEARSWFAGLSRQF</sequence>
<keyword evidence="3" id="KW-1185">Reference proteome</keyword>
<dbReference type="Pfam" id="PF12094">
    <property type="entry name" value="DUF3570"/>
    <property type="match status" value="2"/>
</dbReference>
<dbReference type="AlphaFoldDB" id="A0A7X4GRS4"/>
<evidence type="ECO:0000256" key="1">
    <source>
        <dbReference type="SAM" id="SignalP"/>
    </source>
</evidence>
<evidence type="ECO:0000313" key="3">
    <source>
        <dbReference type="Proteomes" id="UP000450012"/>
    </source>
</evidence>
<gene>
    <name evidence="2" type="ORF">GTP45_16465</name>
</gene>
<feature type="signal peptide" evidence="1">
    <location>
        <begin position="1"/>
        <end position="29"/>
    </location>
</feature>
<proteinExistence type="predicted"/>
<feature type="chain" id="PRO_5030541473" evidence="1">
    <location>
        <begin position="30"/>
        <end position="373"/>
    </location>
</feature>
<dbReference type="Proteomes" id="UP000450012">
    <property type="component" value="Unassembled WGS sequence"/>
</dbReference>
<comment type="caution">
    <text evidence="2">The sequence shown here is derived from an EMBL/GenBank/DDBJ whole genome shotgun (WGS) entry which is preliminary data.</text>
</comment>
<dbReference type="InterPro" id="IPR021953">
    <property type="entry name" value="DUF3570"/>
</dbReference>
<accession>A0A7X4GRS4</accession>
<organism evidence="2 3">
    <name type="scientific">Duganella rivi</name>
    <dbReference type="NCBI Taxonomy" id="2666083"/>
    <lineage>
        <taxon>Bacteria</taxon>
        <taxon>Pseudomonadati</taxon>
        <taxon>Pseudomonadota</taxon>
        <taxon>Betaproteobacteria</taxon>
        <taxon>Burkholderiales</taxon>
        <taxon>Oxalobacteraceae</taxon>
        <taxon>Telluria group</taxon>
        <taxon>Duganella</taxon>
    </lineage>
</organism>